<organism evidence="4 5">
    <name type="scientific">Bacillus paralicheniformis</name>
    <dbReference type="NCBI Taxonomy" id="1648923"/>
    <lineage>
        <taxon>Bacteria</taxon>
        <taxon>Bacillati</taxon>
        <taxon>Bacillota</taxon>
        <taxon>Bacilli</taxon>
        <taxon>Bacillales</taxon>
        <taxon>Bacillaceae</taxon>
        <taxon>Bacillus</taxon>
    </lineage>
</organism>
<protein>
    <submittedName>
        <fullName evidence="4">Aminotransferase class III-fold pyridoxal phosphate-dependent enzyme</fullName>
    </submittedName>
</protein>
<evidence type="ECO:0000313" key="4">
    <source>
        <dbReference type="EMBL" id="MDE1455886.1"/>
    </source>
</evidence>
<dbReference type="Proteomes" id="UP001216709">
    <property type="component" value="Unassembled WGS sequence"/>
</dbReference>
<dbReference type="InterPro" id="IPR050103">
    <property type="entry name" value="Class-III_PLP-dep_AT"/>
</dbReference>
<comment type="cofactor">
    <cofactor evidence="1">
        <name>pyridoxal 5'-phosphate</name>
        <dbReference type="ChEBI" id="CHEBI:597326"/>
    </cofactor>
</comment>
<dbReference type="GO" id="GO:0030170">
    <property type="term" value="F:pyridoxal phosphate binding"/>
    <property type="evidence" value="ECO:0007669"/>
    <property type="project" value="InterPro"/>
</dbReference>
<dbReference type="GO" id="GO:0008483">
    <property type="term" value="F:transaminase activity"/>
    <property type="evidence" value="ECO:0007669"/>
    <property type="project" value="UniProtKB-KW"/>
</dbReference>
<comment type="caution">
    <text evidence="4">The sequence shown here is derived from an EMBL/GenBank/DDBJ whole genome shotgun (WGS) entry which is preliminary data.</text>
</comment>
<dbReference type="EMBL" id="JARAFO010000893">
    <property type="protein sequence ID" value="MDE1455886.1"/>
    <property type="molecule type" value="Genomic_DNA"/>
</dbReference>
<dbReference type="PANTHER" id="PTHR11986">
    <property type="entry name" value="AMINOTRANSFERASE CLASS III"/>
    <property type="match status" value="1"/>
</dbReference>
<dbReference type="InterPro" id="IPR015424">
    <property type="entry name" value="PyrdxlP-dep_Trfase"/>
</dbReference>
<dbReference type="InterPro" id="IPR005814">
    <property type="entry name" value="Aminotrans_3"/>
</dbReference>
<evidence type="ECO:0000256" key="3">
    <source>
        <dbReference type="ARBA" id="ARBA00022679"/>
    </source>
</evidence>
<dbReference type="Gene3D" id="3.90.1150.10">
    <property type="entry name" value="Aspartate Aminotransferase, domain 1"/>
    <property type="match status" value="1"/>
</dbReference>
<gene>
    <name evidence="4" type="ORF">PVN32_27710</name>
</gene>
<keyword evidence="2 4" id="KW-0032">Aminotransferase</keyword>
<dbReference type="InterPro" id="IPR015422">
    <property type="entry name" value="PyrdxlP-dep_Trfase_small"/>
</dbReference>
<reference evidence="4" key="1">
    <citation type="submission" date="2022-12" db="EMBL/GenBank/DDBJ databases">
        <title>Draft Genome Sequences of Bacillus licheniformis and Bacillus paralicheniformis strains isolated from Irish skim milk powders.</title>
        <authorList>
            <person name="Lourenco A."/>
            <person name="Li F."/>
            <person name="Geraldine D."/>
            <person name="Tobin J.T."/>
            <person name="Butler F."/>
            <person name="Jordan K."/>
            <person name="Obrien T."/>
        </authorList>
    </citation>
    <scope>NUCLEOTIDE SEQUENCE</scope>
    <source>
        <strain evidence="4">3370</strain>
    </source>
</reference>
<dbReference type="SUPFAM" id="SSF53383">
    <property type="entry name" value="PLP-dependent transferases"/>
    <property type="match status" value="1"/>
</dbReference>
<dbReference type="Pfam" id="PF00202">
    <property type="entry name" value="Aminotran_3"/>
    <property type="match status" value="1"/>
</dbReference>
<accession>A0AAW6KMY3</accession>
<dbReference type="PANTHER" id="PTHR11986:SF79">
    <property type="entry name" value="ACETYLORNITHINE AMINOTRANSFERASE, MITOCHONDRIAL"/>
    <property type="match status" value="1"/>
</dbReference>
<name>A0AAW6KMY3_9BACI</name>
<dbReference type="RefSeq" id="WP_274686304.1">
    <property type="nucleotide sequence ID" value="NZ_JARAFO010000893.1"/>
</dbReference>
<dbReference type="AlphaFoldDB" id="A0AAW6KMY3"/>
<evidence type="ECO:0000313" key="5">
    <source>
        <dbReference type="Proteomes" id="UP001216709"/>
    </source>
</evidence>
<proteinExistence type="predicted"/>
<evidence type="ECO:0000256" key="1">
    <source>
        <dbReference type="ARBA" id="ARBA00001933"/>
    </source>
</evidence>
<keyword evidence="3" id="KW-0808">Transferase</keyword>
<feature type="non-terminal residue" evidence="4">
    <location>
        <position position="85"/>
    </location>
</feature>
<evidence type="ECO:0000256" key="2">
    <source>
        <dbReference type="ARBA" id="ARBA00022576"/>
    </source>
</evidence>
<feature type="non-terminal residue" evidence="4">
    <location>
        <position position="1"/>
    </location>
</feature>
<dbReference type="GO" id="GO:0042802">
    <property type="term" value="F:identical protein binding"/>
    <property type="evidence" value="ECO:0007669"/>
    <property type="project" value="TreeGrafter"/>
</dbReference>
<sequence length="85" mass="9303">FESSFLEEVSAKGAFLHQQLKEKLQFPLVKDIRGKGLIAGIEYKEPVQPLIEALQKEGLLVLPAGPNVIRLLPPLTVAKSEIKAA</sequence>